<feature type="binding site" evidence="3">
    <location>
        <begin position="88"/>
        <end position="91"/>
    </location>
    <ligand>
        <name>substrate</name>
    </ligand>
</feature>
<name>A0A0R1MGC3_9LACO</name>
<dbReference type="OrthoDB" id="4131070at2"/>
<reference evidence="5 6" key="1">
    <citation type="journal article" date="2015" name="Genome Announc.">
        <title>Expanding the biotechnology potential of lactobacilli through comparative genomics of 213 strains and associated genera.</title>
        <authorList>
            <person name="Sun Z."/>
            <person name="Harris H.M."/>
            <person name="McCann A."/>
            <person name="Guo C."/>
            <person name="Argimon S."/>
            <person name="Zhang W."/>
            <person name="Yang X."/>
            <person name="Jeffery I.B."/>
            <person name="Cooney J.C."/>
            <person name="Kagawa T.F."/>
            <person name="Liu W."/>
            <person name="Song Y."/>
            <person name="Salvetti E."/>
            <person name="Wrobel A."/>
            <person name="Rasinkangas P."/>
            <person name="Parkhill J."/>
            <person name="Rea M.C."/>
            <person name="O'Sullivan O."/>
            <person name="Ritari J."/>
            <person name="Douillard F.P."/>
            <person name="Paul Ross R."/>
            <person name="Yang R."/>
            <person name="Briner A.E."/>
            <person name="Felis G.E."/>
            <person name="de Vos W.M."/>
            <person name="Barrangou R."/>
            <person name="Klaenhammer T.R."/>
            <person name="Caufield P.W."/>
            <person name="Cui Y."/>
            <person name="Zhang H."/>
            <person name="O'Toole P.W."/>
        </authorList>
    </citation>
    <scope>NUCLEOTIDE SEQUENCE [LARGE SCALE GENOMIC DNA]</scope>
    <source>
        <strain evidence="5 6">DSM 19519</strain>
    </source>
</reference>
<evidence type="ECO:0000313" key="6">
    <source>
        <dbReference type="Proteomes" id="UP000051448"/>
    </source>
</evidence>
<dbReference type="GO" id="GO:0045820">
    <property type="term" value="P:negative regulation of glycolytic process"/>
    <property type="evidence" value="ECO:0007669"/>
    <property type="project" value="TreeGrafter"/>
</dbReference>
<dbReference type="AlphaFoldDB" id="A0A0R1MGC3"/>
<accession>A0A0R1MGC3</accession>
<dbReference type="STRING" id="1423759.FC92_GL002234"/>
<dbReference type="SUPFAM" id="SSF53254">
    <property type="entry name" value="Phosphoglycerate mutase-like"/>
    <property type="match status" value="1"/>
</dbReference>
<feature type="binding site" evidence="3">
    <location>
        <begin position="9"/>
        <end position="16"/>
    </location>
    <ligand>
        <name>substrate</name>
    </ligand>
</feature>
<feature type="binding site" evidence="3">
    <location>
        <position position="59"/>
    </location>
    <ligand>
        <name>substrate</name>
    </ligand>
</feature>
<dbReference type="GO" id="GO:0043456">
    <property type="term" value="P:regulation of pentose-phosphate shunt"/>
    <property type="evidence" value="ECO:0007669"/>
    <property type="project" value="TreeGrafter"/>
</dbReference>
<dbReference type="PATRIC" id="fig|1423759.3.peg.2338"/>
<evidence type="ECO:0000256" key="4">
    <source>
        <dbReference type="PIRSR" id="PIRSR613078-3"/>
    </source>
</evidence>
<gene>
    <name evidence="5" type="ORF">FC92_GL002234</name>
</gene>
<evidence type="ECO:0000256" key="3">
    <source>
        <dbReference type="PIRSR" id="PIRSR613078-2"/>
    </source>
</evidence>
<dbReference type="Proteomes" id="UP000051448">
    <property type="component" value="Unassembled WGS sequence"/>
</dbReference>
<organism evidence="5 6">
    <name type="scientific">Liquorilactobacillus hordei DSM 19519</name>
    <dbReference type="NCBI Taxonomy" id="1423759"/>
    <lineage>
        <taxon>Bacteria</taxon>
        <taxon>Bacillati</taxon>
        <taxon>Bacillota</taxon>
        <taxon>Bacilli</taxon>
        <taxon>Lactobacillales</taxon>
        <taxon>Lactobacillaceae</taxon>
        <taxon>Liquorilactobacillus</taxon>
    </lineage>
</organism>
<dbReference type="PANTHER" id="PTHR46517">
    <property type="entry name" value="FRUCTOSE-2,6-BISPHOSPHATASE TIGAR"/>
    <property type="match status" value="1"/>
</dbReference>
<evidence type="ECO:0000256" key="2">
    <source>
        <dbReference type="PIRSR" id="PIRSR613078-1"/>
    </source>
</evidence>
<dbReference type="PANTHER" id="PTHR46517:SF1">
    <property type="entry name" value="FRUCTOSE-2,6-BISPHOSPHATASE TIGAR"/>
    <property type="match status" value="1"/>
</dbReference>
<dbReference type="GeneID" id="98310169"/>
<dbReference type="InterPro" id="IPR029033">
    <property type="entry name" value="His_PPase_superfam"/>
</dbReference>
<dbReference type="GO" id="GO:0005829">
    <property type="term" value="C:cytosol"/>
    <property type="evidence" value="ECO:0007669"/>
    <property type="project" value="TreeGrafter"/>
</dbReference>
<feature type="active site" description="Proton donor/acceptor" evidence="2">
    <location>
        <position position="88"/>
    </location>
</feature>
<dbReference type="Pfam" id="PF00300">
    <property type="entry name" value="His_Phos_1"/>
    <property type="match status" value="1"/>
</dbReference>
<dbReference type="EMBL" id="AZDX01000009">
    <property type="protein sequence ID" value="KRL07143.1"/>
    <property type="molecule type" value="Genomic_DNA"/>
</dbReference>
<dbReference type="GO" id="GO:0004331">
    <property type="term" value="F:fructose-2,6-bisphosphate 2-phosphatase activity"/>
    <property type="evidence" value="ECO:0007669"/>
    <property type="project" value="TreeGrafter"/>
</dbReference>
<sequence length="223" mass="25677">MVFTIYFVRHGQTIFNHYNRMQGWCDSPLTEKGISDAHKAGKRLAAKHFTNVYHSDTSRAKNTCHIIMDENNNSNSLSEPTILPQFREQGYGYFEGNDSSQTWLMVGASRNCRSFSEIISNYSIEDSRDFMKEIDPFQDAESNDEFWKRVNSGFDYIRNHQKDGDEVLVVSHGTTIRSIVHRFAPDIDIVSLSPQNGSVTKMIVSDDSVSVEYFNHYKDEQSY</sequence>
<dbReference type="Gene3D" id="3.40.50.1240">
    <property type="entry name" value="Phosphoglycerate mutase-like"/>
    <property type="match status" value="1"/>
</dbReference>
<proteinExistence type="predicted"/>
<feature type="active site" description="Tele-phosphohistidine intermediate" evidence="2">
    <location>
        <position position="10"/>
    </location>
</feature>
<keyword evidence="6" id="KW-1185">Reference proteome</keyword>
<dbReference type="RefSeq" id="WP_057869325.1">
    <property type="nucleotide sequence ID" value="NZ_AZDX01000009.1"/>
</dbReference>
<evidence type="ECO:0000256" key="1">
    <source>
        <dbReference type="ARBA" id="ARBA00022801"/>
    </source>
</evidence>
<protein>
    <submittedName>
        <fullName evidence="5">Phosphoglycerate mutase</fullName>
    </submittedName>
</protein>
<dbReference type="InterPro" id="IPR051695">
    <property type="entry name" value="Phosphoglycerate_Mutase"/>
</dbReference>
<dbReference type="InterPro" id="IPR013078">
    <property type="entry name" value="His_Pase_superF_clade-1"/>
</dbReference>
<dbReference type="CDD" id="cd07067">
    <property type="entry name" value="HP_PGM_like"/>
    <property type="match status" value="1"/>
</dbReference>
<dbReference type="SMART" id="SM00855">
    <property type="entry name" value="PGAM"/>
    <property type="match status" value="1"/>
</dbReference>
<keyword evidence="1" id="KW-0378">Hydrolase</keyword>
<comment type="caution">
    <text evidence="5">The sequence shown here is derived from an EMBL/GenBank/DDBJ whole genome shotgun (WGS) entry which is preliminary data.</text>
</comment>
<feature type="site" description="Transition state stabilizer" evidence="4">
    <location>
        <position position="172"/>
    </location>
</feature>
<evidence type="ECO:0000313" key="5">
    <source>
        <dbReference type="EMBL" id="KRL07143.1"/>
    </source>
</evidence>